<dbReference type="GeneID" id="25335340"/>
<feature type="region of interest" description="Disordered" evidence="1">
    <location>
        <begin position="1"/>
        <end position="29"/>
    </location>
</feature>
<dbReference type="VEuPathDB" id="ToxoDB:EMWEY_00013540"/>
<dbReference type="RefSeq" id="XP_013334698.1">
    <property type="nucleotide sequence ID" value="XM_013479244.1"/>
</dbReference>
<evidence type="ECO:0000256" key="1">
    <source>
        <dbReference type="SAM" id="MobiDB-lite"/>
    </source>
</evidence>
<reference evidence="6" key="1">
    <citation type="submission" date="2013-10" db="EMBL/GenBank/DDBJ databases">
        <title>Genomic analysis of the causative agents of coccidiosis in chickens.</title>
        <authorList>
            <person name="Reid A.J."/>
            <person name="Blake D."/>
            <person name="Billington K."/>
            <person name="Browne H."/>
            <person name="Dunn M."/>
            <person name="Hung S."/>
            <person name="Kawahara F."/>
            <person name="Miranda-Saavedra D."/>
            <person name="Mourier T."/>
            <person name="Nagra H."/>
            <person name="Otto T.D."/>
            <person name="Rawlings N."/>
            <person name="Sanchez A."/>
            <person name="Sanders M."/>
            <person name="Subramaniam C."/>
            <person name="Tay Y."/>
            <person name="Dear P."/>
            <person name="Doerig C."/>
            <person name="Gruber A."/>
            <person name="Parkinson J."/>
            <person name="Shirley M."/>
            <person name="Wan K.L."/>
            <person name="Berriman M."/>
            <person name="Tomley F."/>
            <person name="Pain A."/>
        </authorList>
    </citation>
    <scope>NUCLEOTIDE SEQUENCE [LARGE SCALE GENOMIC DNA]</scope>
    <source>
        <strain evidence="6">Weybridge</strain>
    </source>
</reference>
<feature type="domain" description="Nrap protein" evidence="2">
    <location>
        <begin position="151"/>
        <end position="335"/>
    </location>
</feature>
<dbReference type="Pfam" id="PF17406">
    <property type="entry name" value="Nrap_D5"/>
    <property type="match status" value="1"/>
</dbReference>
<dbReference type="EMBL" id="HG719453">
    <property type="protein sequence ID" value="CDJ58050.1"/>
    <property type="molecule type" value="Genomic_DNA"/>
</dbReference>
<name>U6M8T2_EIMMA</name>
<evidence type="ECO:0000313" key="7">
    <source>
        <dbReference type="Proteomes" id="UP000030763"/>
    </source>
</evidence>
<organism evidence="6 7">
    <name type="scientific">Eimeria maxima</name>
    <name type="common">Coccidian parasite</name>
    <dbReference type="NCBI Taxonomy" id="5804"/>
    <lineage>
        <taxon>Eukaryota</taxon>
        <taxon>Sar</taxon>
        <taxon>Alveolata</taxon>
        <taxon>Apicomplexa</taxon>
        <taxon>Conoidasida</taxon>
        <taxon>Coccidia</taxon>
        <taxon>Eucoccidiorida</taxon>
        <taxon>Eimeriorina</taxon>
        <taxon>Eimeriidae</taxon>
        <taxon>Eimeria</taxon>
    </lineage>
</organism>
<evidence type="ECO:0000259" key="2">
    <source>
        <dbReference type="Pfam" id="PF03813"/>
    </source>
</evidence>
<feature type="domain" description="Nrap protein" evidence="3">
    <location>
        <begin position="679"/>
        <end position="824"/>
    </location>
</feature>
<evidence type="ECO:0000259" key="4">
    <source>
        <dbReference type="Pfam" id="PF17405"/>
    </source>
</evidence>
<dbReference type="InterPro" id="IPR035082">
    <property type="entry name" value="Nrap_D1"/>
</dbReference>
<evidence type="ECO:0000259" key="3">
    <source>
        <dbReference type="Pfam" id="PF17404"/>
    </source>
</evidence>
<dbReference type="InterPro" id="IPR035369">
    <property type="entry name" value="Nrap_D4"/>
</dbReference>
<dbReference type="GO" id="GO:0006409">
    <property type="term" value="P:tRNA export from nucleus"/>
    <property type="evidence" value="ECO:0007669"/>
    <property type="project" value="TreeGrafter"/>
</dbReference>
<dbReference type="PANTHER" id="PTHR17972">
    <property type="entry name" value="NUCLEOLAR RNA-ASSOCIATED PROTEIN"/>
    <property type="match status" value="1"/>
</dbReference>
<dbReference type="GO" id="GO:0034456">
    <property type="term" value="C:UTP-C complex"/>
    <property type="evidence" value="ECO:0007669"/>
    <property type="project" value="TreeGrafter"/>
</dbReference>
<dbReference type="Pfam" id="PF03813">
    <property type="entry name" value="Nrap"/>
    <property type="match status" value="1"/>
</dbReference>
<feature type="domain" description="Nrap protein" evidence="5">
    <location>
        <begin position="1089"/>
        <end position="1183"/>
    </location>
</feature>
<dbReference type="PANTHER" id="PTHR17972:SF0">
    <property type="entry name" value="NUCLEOLAR PROTEIN 6"/>
    <property type="match status" value="1"/>
</dbReference>
<dbReference type="Gene3D" id="1.10.1410.10">
    <property type="match status" value="1"/>
</dbReference>
<proteinExistence type="predicted"/>
<gene>
    <name evidence="6" type="ORF">EMWEY_00013540</name>
</gene>
<dbReference type="InterPro" id="IPR005554">
    <property type="entry name" value="NOL6/Upt22"/>
</dbReference>
<keyword evidence="7" id="KW-1185">Reference proteome</keyword>
<protein>
    <recommendedName>
        <fullName evidence="8">Nucleolar protein 6</fullName>
    </recommendedName>
</protein>
<dbReference type="OrthoDB" id="10251401at2759"/>
<evidence type="ECO:0000313" key="6">
    <source>
        <dbReference type="EMBL" id="CDJ58050.1"/>
    </source>
</evidence>
<dbReference type="OMA" id="WEPQIAG"/>
<dbReference type="Pfam" id="PF17405">
    <property type="entry name" value="Nrap_D4"/>
    <property type="match status" value="1"/>
</dbReference>
<dbReference type="InterPro" id="IPR035368">
    <property type="entry name" value="Nrap_D3"/>
</dbReference>
<dbReference type="Pfam" id="PF17404">
    <property type="entry name" value="Nrap_D3"/>
    <property type="match status" value="1"/>
</dbReference>
<dbReference type="Proteomes" id="UP000030763">
    <property type="component" value="Unassembled WGS sequence"/>
</dbReference>
<dbReference type="GO" id="GO:0032545">
    <property type="term" value="C:CURI complex"/>
    <property type="evidence" value="ECO:0007669"/>
    <property type="project" value="TreeGrafter"/>
</dbReference>
<dbReference type="GO" id="GO:0032040">
    <property type="term" value="C:small-subunit processome"/>
    <property type="evidence" value="ECO:0007669"/>
    <property type="project" value="TreeGrafter"/>
</dbReference>
<evidence type="ECO:0000259" key="5">
    <source>
        <dbReference type="Pfam" id="PF17406"/>
    </source>
</evidence>
<dbReference type="InterPro" id="IPR035370">
    <property type="entry name" value="Nrap_D5"/>
</dbReference>
<sequence>MDGLRKIKRGGNEKMGPQRPLAFGKESSGPTSLLELQLKELDRGLYVSPPSAAVEGSSSAALFDFVSFLRNFFQNEFQPVSIALDAAAAATAAASGQETFTSARAVAIFSQVPGNAKATPSLWTAPLPSRVEVVGSCGAGMGPPAFARNLDVALELPEDAIDKRDYLNYRYLAKRAAYVDLLHVQLQEAVAKQQHQQQWAWASTCKRACLKVEAEVRPWRLDGLKTILCFKFVPLESRAKEVAVVEDTDANDRRTQQRLCRQLQNWEVRLLVSCCGGVFKEKFLRPDANAVRRRTTATKGLQEAADAKETPMTDAQVKALPPTPYYNSLVLEDCRLVSGSPATVSSFHILAGSSSTRTFSANVPLSSPASAVLFACSRLGLGGDLFLIRGPLRATLLQASAASLRLPWTLDRFIFCRKLPSDSSKRGSVCCGFTLSLVLAHVCLASGDVCRVAAPVQLFRLALSFLGGADFQGHYYCMGEETGRLKTQLPEEASARLEAAVAARNDAADAAATISPAAAFSGANETEQAAYAPQWGRRELCVGLVEDALLFDSNEKAFNILWRAQLHIQVLELQHEARSSLTALQKLEDPFPLLFGEQQEHLLLKSDLWVQIPSLPPRGHAYDLETSIPVANYDAPTPDRRHVGQGPPYEEGDPLARDDPTHFDPPKWEMAPAFLGAATVARILVRGLGDRMQTFRVRFALAGPAIPVPRDGNPADIFSIGVVICVTLNGRTSARLLDRGPSVVDATEAASQTPRAVAADSFRKFWGTRCDVRRFQDGRMLHCVLWEKFAVFEGLQALDRASGETAMSQTPPEQIVRHVLQRHAGGICQYTASCTKTETTTASKKQAERLQLSVHCSPLGPNGPLSDRQKALVRAFAELKNLLCALSSIPLTIKQVWHSDAALRHTEVFSSNIWEPEKPNDSTVHSVVVQFEDSGKWPVEREAVCKLKTAFLVAMNEELLRDYSVSSNVMESFLDIHFQSFIFRVQIFHPNEVMEEANIFTDFSLKPIRLHLGKAQSGPSSSGRETLTFAGGSVDGQNIAKHVCDTLLQEDVALLSAVNPYHTDRVLHLRNLWWAPQAAALVHSLALKHTAFAGAVRLTVSWLSKQLIVGAVHFVEHVLAFLFVDYMRTGYGSEPQSPHVAFLRFLHFVSSFDWEHNALLVSFDASAPLTDEQRQHMQVSFEHFGHVPSVHSVLDPHGFILPRPDPASFRRLLGCARDCFMKIRAICITSSRLTAVWKGLFATDWRQFDIIVKLKDPLAARQTSSQDTAPQKKRRFANLAFSSSTTDSPKESAFPDTFVLGLDFVQAQQLAGGLPDSIALKIPPAALLCRGLQPTEVSPRLLACPSWEAQKASTTASESLKEANSSPSEERAFMAVLSPSMLVGGISTIAAGLIETVVLT</sequence>
<dbReference type="GO" id="GO:0006364">
    <property type="term" value="P:rRNA processing"/>
    <property type="evidence" value="ECO:0007669"/>
    <property type="project" value="TreeGrafter"/>
</dbReference>
<evidence type="ECO:0008006" key="8">
    <source>
        <dbReference type="Google" id="ProtNLM"/>
    </source>
</evidence>
<accession>U6M8T2</accession>
<reference evidence="6" key="2">
    <citation type="submission" date="2013-10" db="EMBL/GenBank/DDBJ databases">
        <authorList>
            <person name="Aslett M."/>
        </authorList>
    </citation>
    <scope>NUCLEOTIDE SEQUENCE [LARGE SCALE GENOMIC DNA]</scope>
    <source>
        <strain evidence="6">Weybridge</strain>
    </source>
</reference>
<feature type="domain" description="Nrap protein" evidence="4">
    <location>
        <begin position="868"/>
        <end position="992"/>
    </location>
</feature>